<dbReference type="SUPFAM" id="SSF50891">
    <property type="entry name" value="Cyclophilin-like"/>
    <property type="match status" value="1"/>
</dbReference>
<dbReference type="InterPro" id="IPR020892">
    <property type="entry name" value="Cyclophilin-type_PPIase_CS"/>
</dbReference>
<evidence type="ECO:0000259" key="12">
    <source>
        <dbReference type="PROSITE" id="PS50072"/>
    </source>
</evidence>
<accession>A0A194V7V4</accession>
<keyword evidence="7 13" id="KW-0413">Isomerase</keyword>
<protein>
    <recommendedName>
        <fullName evidence="9">Peptidyl-prolyl cis-trans isomerase-like 1</fullName>
        <ecNumber evidence="3">5.2.1.8</ecNumber>
    </recommendedName>
    <alternativeName>
        <fullName evidence="8">Rotamase</fullName>
    </alternativeName>
</protein>
<dbReference type="PROSITE" id="PS00170">
    <property type="entry name" value="CSA_PPIASE_1"/>
    <property type="match status" value="1"/>
</dbReference>
<dbReference type="InterPro" id="IPR036322">
    <property type="entry name" value="WD40_repeat_dom_sf"/>
</dbReference>
<dbReference type="InterPro" id="IPR015943">
    <property type="entry name" value="WD40/YVTN_repeat-like_dom_sf"/>
</dbReference>
<keyword evidence="5" id="KW-0677">Repeat</keyword>
<dbReference type="GO" id="GO:0005634">
    <property type="term" value="C:nucleus"/>
    <property type="evidence" value="ECO:0007669"/>
    <property type="project" value="UniProtKB-ARBA"/>
</dbReference>
<feature type="repeat" description="WD" evidence="10">
    <location>
        <begin position="111"/>
        <end position="152"/>
    </location>
</feature>
<feature type="compositionally biased region" description="Basic and acidic residues" evidence="11">
    <location>
        <begin position="1"/>
        <end position="18"/>
    </location>
</feature>
<dbReference type="PRINTS" id="PR00153">
    <property type="entry name" value="CSAPPISMRASE"/>
</dbReference>
<evidence type="ECO:0000256" key="6">
    <source>
        <dbReference type="ARBA" id="ARBA00023110"/>
    </source>
</evidence>
<dbReference type="InterPro" id="IPR029000">
    <property type="entry name" value="Cyclophilin-like_dom_sf"/>
</dbReference>
<dbReference type="Pfam" id="PF00400">
    <property type="entry name" value="WD40"/>
    <property type="match status" value="2"/>
</dbReference>
<dbReference type="EC" id="5.2.1.8" evidence="3"/>
<evidence type="ECO:0000256" key="8">
    <source>
        <dbReference type="ARBA" id="ARBA00029569"/>
    </source>
</evidence>
<dbReference type="GO" id="GO:0006457">
    <property type="term" value="P:protein folding"/>
    <property type="evidence" value="ECO:0007669"/>
    <property type="project" value="InterPro"/>
</dbReference>
<reference evidence="14" key="1">
    <citation type="submission" date="2014-12" db="EMBL/GenBank/DDBJ databases">
        <title>Genome Sequence of Valsa Canker Pathogens Uncovers a Specific Adaption of Colonization on Woody Bark.</title>
        <authorList>
            <person name="Yin Z."/>
            <person name="Liu H."/>
            <person name="Gao X."/>
            <person name="Li Z."/>
            <person name="Song N."/>
            <person name="Ke X."/>
            <person name="Dai Q."/>
            <person name="Wu Y."/>
            <person name="Sun Y."/>
            <person name="Xu J.-R."/>
            <person name="Kang Z.K."/>
            <person name="Wang L."/>
            <person name="Huang L."/>
        </authorList>
    </citation>
    <scope>NUCLEOTIDE SEQUENCE [LARGE SCALE GENOMIC DNA]</scope>
    <source>
        <strain evidence="14">SXYL134</strain>
    </source>
</reference>
<dbReference type="Gene3D" id="2.130.10.10">
    <property type="entry name" value="YVTN repeat-like/Quinoprotein amine dehydrogenase"/>
    <property type="match status" value="1"/>
</dbReference>
<dbReference type="GO" id="GO:0003755">
    <property type="term" value="F:peptidyl-prolyl cis-trans isomerase activity"/>
    <property type="evidence" value="ECO:0007669"/>
    <property type="project" value="UniProtKB-KW"/>
</dbReference>
<dbReference type="PROSITE" id="PS50072">
    <property type="entry name" value="CSA_PPIASE_2"/>
    <property type="match status" value="1"/>
</dbReference>
<dbReference type="CDD" id="cd01927">
    <property type="entry name" value="cyclophilin_WD40"/>
    <property type="match status" value="1"/>
</dbReference>
<comment type="catalytic activity">
    <reaction evidence="1">
        <text>[protein]-peptidylproline (omega=180) = [protein]-peptidylproline (omega=0)</text>
        <dbReference type="Rhea" id="RHEA:16237"/>
        <dbReference type="Rhea" id="RHEA-COMP:10747"/>
        <dbReference type="Rhea" id="RHEA-COMP:10748"/>
        <dbReference type="ChEBI" id="CHEBI:83833"/>
        <dbReference type="ChEBI" id="CHEBI:83834"/>
        <dbReference type="EC" id="5.2.1.8"/>
    </reaction>
</comment>
<dbReference type="FunFam" id="2.40.100.10:FF:000003">
    <property type="entry name" value="Peptidylprolyl isomerase domain and WD repeat-containing 1"/>
    <property type="match status" value="1"/>
</dbReference>
<comment type="similarity">
    <text evidence="2">Belongs to the cyclophilin-type PPIase family.</text>
</comment>
<evidence type="ECO:0000256" key="2">
    <source>
        <dbReference type="ARBA" id="ARBA00007365"/>
    </source>
</evidence>
<name>A0A194V7V4_CYTMA</name>
<dbReference type="Proteomes" id="UP000078576">
    <property type="component" value="Unassembled WGS sequence"/>
</dbReference>
<evidence type="ECO:0000256" key="3">
    <source>
        <dbReference type="ARBA" id="ARBA00013194"/>
    </source>
</evidence>
<evidence type="ECO:0000313" key="13">
    <source>
        <dbReference type="EMBL" id="KUI60025.1"/>
    </source>
</evidence>
<dbReference type="OrthoDB" id="10264753at2759"/>
<dbReference type="SUPFAM" id="SSF50978">
    <property type="entry name" value="WD40 repeat-like"/>
    <property type="match status" value="1"/>
</dbReference>
<evidence type="ECO:0000313" key="14">
    <source>
        <dbReference type="Proteomes" id="UP000078576"/>
    </source>
</evidence>
<dbReference type="PROSITE" id="PS50294">
    <property type="entry name" value="WD_REPEATS_REGION"/>
    <property type="match status" value="2"/>
</dbReference>
<dbReference type="EMBL" id="KN714741">
    <property type="protein sequence ID" value="KUI60025.1"/>
    <property type="molecule type" value="Genomic_DNA"/>
</dbReference>
<dbReference type="AlphaFoldDB" id="A0A194V7V4"/>
<dbReference type="FunFam" id="2.130.10.10:FF:000450">
    <property type="entry name" value="Peptidylprolyl isomerase domain and WD-repeat protein 1"/>
    <property type="match status" value="1"/>
</dbReference>
<dbReference type="STRING" id="694573.A0A194V7V4"/>
<dbReference type="Gene3D" id="2.40.100.10">
    <property type="entry name" value="Cyclophilin-like"/>
    <property type="match status" value="1"/>
</dbReference>
<dbReference type="PANTHER" id="PTHR45625">
    <property type="entry name" value="PEPTIDYL-PROLYL CIS-TRANS ISOMERASE-RELATED"/>
    <property type="match status" value="1"/>
</dbReference>
<organism evidence="13 14">
    <name type="scientific">Cytospora mali</name>
    <name type="common">Apple Valsa canker fungus</name>
    <name type="synonym">Valsa mali</name>
    <dbReference type="NCBI Taxonomy" id="578113"/>
    <lineage>
        <taxon>Eukaryota</taxon>
        <taxon>Fungi</taxon>
        <taxon>Dikarya</taxon>
        <taxon>Ascomycota</taxon>
        <taxon>Pezizomycotina</taxon>
        <taxon>Sordariomycetes</taxon>
        <taxon>Sordariomycetidae</taxon>
        <taxon>Diaporthales</taxon>
        <taxon>Cytosporaceae</taxon>
        <taxon>Cytospora</taxon>
    </lineage>
</organism>
<keyword evidence="4 10" id="KW-0853">WD repeat</keyword>
<feature type="domain" description="PPIase cyclophilin-type" evidence="12">
    <location>
        <begin position="478"/>
        <end position="623"/>
    </location>
</feature>
<feature type="repeat" description="WD" evidence="10">
    <location>
        <begin position="67"/>
        <end position="99"/>
    </location>
</feature>
<keyword evidence="6" id="KW-0697">Rotamase</keyword>
<dbReference type="InterPro" id="IPR001680">
    <property type="entry name" value="WD40_rpt"/>
</dbReference>
<evidence type="ECO:0000256" key="10">
    <source>
        <dbReference type="PROSITE-ProRule" id="PRU00221"/>
    </source>
</evidence>
<keyword evidence="14" id="KW-1185">Reference proteome</keyword>
<dbReference type="InterPro" id="IPR002130">
    <property type="entry name" value="Cyclophilin-type_PPIase_dom"/>
</dbReference>
<evidence type="ECO:0000256" key="5">
    <source>
        <dbReference type="ARBA" id="ARBA00022737"/>
    </source>
</evidence>
<feature type="region of interest" description="Disordered" evidence="11">
    <location>
        <begin position="1"/>
        <end position="44"/>
    </location>
</feature>
<dbReference type="InterPro" id="IPR044666">
    <property type="entry name" value="Cyclophilin_A-like"/>
</dbReference>
<dbReference type="SMART" id="SM00320">
    <property type="entry name" value="WD40"/>
    <property type="match status" value="4"/>
</dbReference>
<proteinExistence type="inferred from homology"/>
<evidence type="ECO:0000256" key="11">
    <source>
        <dbReference type="SAM" id="MobiDB-lite"/>
    </source>
</evidence>
<evidence type="ECO:0000256" key="4">
    <source>
        <dbReference type="ARBA" id="ARBA00022574"/>
    </source>
</evidence>
<dbReference type="PANTHER" id="PTHR45625:SF4">
    <property type="entry name" value="PEPTIDYLPROLYL ISOMERASE DOMAIN AND WD REPEAT-CONTAINING PROTEIN 1"/>
    <property type="match status" value="1"/>
</dbReference>
<dbReference type="Pfam" id="PF00160">
    <property type="entry name" value="Pro_isomerase"/>
    <property type="match status" value="1"/>
</dbReference>
<feature type="region of interest" description="Disordered" evidence="11">
    <location>
        <begin position="444"/>
        <end position="467"/>
    </location>
</feature>
<evidence type="ECO:0000256" key="9">
    <source>
        <dbReference type="ARBA" id="ARBA00040798"/>
    </source>
</evidence>
<feature type="compositionally biased region" description="Acidic residues" evidence="11">
    <location>
        <begin position="19"/>
        <end position="31"/>
    </location>
</feature>
<dbReference type="PROSITE" id="PS50082">
    <property type="entry name" value="WD_REPEATS_2"/>
    <property type="match status" value="2"/>
</dbReference>
<evidence type="ECO:0000256" key="1">
    <source>
        <dbReference type="ARBA" id="ARBA00000971"/>
    </source>
</evidence>
<evidence type="ECO:0000256" key="7">
    <source>
        <dbReference type="ARBA" id="ARBA00023235"/>
    </source>
</evidence>
<gene>
    <name evidence="13" type="ORF">VP1G_07225</name>
</gene>
<sequence length="624" mass="70288">MAENKQDDDVKSQKRDRSEFEDEDSSSDDDMGPQLPSAAAPKKKRRVLPYEKLYVSALPKSTRYSKSLMHKEQLSFVTMTPNTDFLLTASVDGVVKFWKKVAEGIEFVKEFKAHQGEICSVSVSPDGRSYATAGVDKSIKIFDVVTFDLLAMLPLDYTPRCVCWVHKKGASLPLLAVSDDSKPVIHIYDGRGEKQEPIHTVKGLHRTPVNLMAFNNSYDCVVSTDEGGMVEYWRPSGNFEKPDNVFQFKSSTNLFDFKKAKSVPTSLTISPSGHQFVTLSMPDRKIRVFEFATAKLHRTYDESMQVIEDMQQAGTSLQKLDSVEFGRRLAIEREVESPTHRNQANVIFDESGHFIIYGSIVGIKVLNTYTNQVVKVFGKDEQFRALNLTIYQGAPQKKGVTTVAMAASNNPLLEESEARDPVLIATGVGKVRFYMFTNEEEISKSSRDVQNERPDVDRKKLRAAQEKQKETGTAAVIHTTYGDIHIRLFPDAAPKAVENFVTHSKRGYYNNVIFHRVIRKFMIQTGDPLGDGTGGESIWGKEFEDEFSSLKHDKPYTVSMANAGPGTNASQFFITTEKTPWLDNKHTIFGRAVQGLDVIHKIENVRTHKERPEEDIKILNIDIM</sequence>